<dbReference type="RefSeq" id="WP_016482975.1">
    <property type="nucleotide sequence ID" value="NC_021487.1"/>
</dbReference>
<sequence>MNTISVETLQRWLEEGRPITVIDIRHTKDREEWYIPGSLHLDIYDAVAARDPSVLAGLNFPLDEAIVLVCNMGVTAAIAAELLNQRGVKAYVLEGGMQAWSLAYNTAEVPFEEGVEILQVRRTGKGCLSYMIGSEKEAAVIDPSVEAQVYQALAQQRGWTIRAVIDTHVHADHISRALTLARQTGATLYLPEQNRVHYAFTPLHEGDSLDFGRAHLIACRTPGHTEESTCYLLNHKALFTGDTLFLDAVGRPDLHTDVEEARRRAELLYDSLLRLQSLPPSTLILPGHTDRPIPFDGHPLVRTLGEIYQTTPLLKERDKQTFVDTILARIPPTPPNYLEIIRINESGSLETLEKPVTELEAGANRCAVH</sequence>
<dbReference type="eggNOG" id="COG0491">
    <property type="taxonomic scope" value="Bacteria"/>
</dbReference>
<gene>
    <name evidence="3" type="ORF">CCALI_01626</name>
</gene>
<dbReference type="GO" id="GO:0016787">
    <property type="term" value="F:hydrolase activity"/>
    <property type="evidence" value="ECO:0007669"/>
    <property type="project" value="UniProtKB-KW"/>
</dbReference>
<dbReference type="GO" id="GO:0046872">
    <property type="term" value="F:metal ion binding"/>
    <property type="evidence" value="ECO:0007669"/>
    <property type="project" value="UniProtKB-KW"/>
</dbReference>
<dbReference type="SUPFAM" id="SSF56281">
    <property type="entry name" value="Metallo-hydrolase/oxidoreductase"/>
    <property type="match status" value="1"/>
</dbReference>
<dbReference type="InterPro" id="IPR036866">
    <property type="entry name" value="RibonucZ/Hydroxyglut_hydro"/>
</dbReference>
<dbReference type="PROSITE" id="PS50206">
    <property type="entry name" value="RHODANESE_3"/>
    <property type="match status" value="1"/>
</dbReference>
<proteinExistence type="predicted"/>
<dbReference type="InParanoid" id="S0EUR5"/>
<dbReference type="Gene3D" id="3.40.250.10">
    <property type="entry name" value="Rhodanese-like domain"/>
    <property type="match status" value="1"/>
</dbReference>
<keyword evidence="3" id="KW-0378">Hydrolase</keyword>
<dbReference type="Pfam" id="PF00753">
    <property type="entry name" value="Lactamase_B"/>
    <property type="match status" value="1"/>
</dbReference>
<dbReference type="STRING" id="454171.CP488_02469"/>
<dbReference type="SUPFAM" id="SSF52821">
    <property type="entry name" value="Rhodanese/Cell cycle control phosphatase"/>
    <property type="match status" value="1"/>
</dbReference>
<feature type="domain" description="Rhodanese" evidence="2">
    <location>
        <begin position="15"/>
        <end position="109"/>
    </location>
</feature>
<organism evidence="3 4">
    <name type="scientific">Chthonomonas calidirosea (strain DSM 23976 / ICMP 18418 / T49)</name>
    <dbReference type="NCBI Taxonomy" id="1303518"/>
    <lineage>
        <taxon>Bacteria</taxon>
        <taxon>Bacillati</taxon>
        <taxon>Armatimonadota</taxon>
        <taxon>Chthonomonadia</taxon>
        <taxon>Chthonomonadales</taxon>
        <taxon>Chthonomonadaceae</taxon>
        <taxon>Chthonomonas</taxon>
    </lineage>
</organism>
<dbReference type="GO" id="GO:0006749">
    <property type="term" value="P:glutathione metabolic process"/>
    <property type="evidence" value="ECO:0007669"/>
    <property type="project" value="InterPro"/>
</dbReference>
<name>S0EUR5_CHTCT</name>
<keyword evidence="4" id="KW-1185">Reference proteome</keyword>
<dbReference type="Gene3D" id="3.60.15.10">
    <property type="entry name" value="Ribonuclease Z/Hydroxyacylglutathione hydrolase-like"/>
    <property type="match status" value="1"/>
</dbReference>
<protein>
    <submittedName>
        <fullName evidence="3">Zn-dependent hydrolases, including glyoxylases</fullName>
    </submittedName>
</protein>
<dbReference type="SMART" id="SM00450">
    <property type="entry name" value="RHOD"/>
    <property type="match status" value="1"/>
</dbReference>
<accession>S0EUR5</accession>
<dbReference type="GO" id="GO:0070813">
    <property type="term" value="P:hydrogen sulfide metabolic process"/>
    <property type="evidence" value="ECO:0007669"/>
    <property type="project" value="TreeGrafter"/>
</dbReference>
<dbReference type="CDD" id="cd00158">
    <property type="entry name" value="RHOD"/>
    <property type="match status" value="1"/>
</dbReference>
<dbReference type="InterPro" id="IPR044528">
    <property type="entry name" value="POD-like_MBL-fold"/>
</dbReference>
<dbReference type="EMBL" id="HF951689">
    <property type="protein sequence ID" value="CCW35442.1"/>
    <property type="molecule type" value="Genomic_DNA"/>
</dbReference>
<dbReference type="AlphaFoldDB" id="S0EUR5"/>
<dbReference type="InterPro" id="IPR051682">
    <property type="entry name" value="Mito_Persulfide_Diox"/>
</dbReference>
<reference evidence="4" key="1">
    <citation type="submission" date="2013-03" db="EMBL/GenBank/DDBJ databases">
        <title>Genome sequence of Chthonomonas calidirosea, the first sequenced genome from the Armatimonadetes phylum (formally candidate division OP10).</title>
        <authorList>
            <person name="Lee K.C.Y."/>
            <person name="Morgan X.C."/>
            <person name="Dunfield P.F."/>
            <person name="Tamas I."/>
            <person name="Houghton K.M."/>
            <person name="Vyssotski M."/>
            <person name="Ryan J.L.J."/>
            <person name="Lagutin K."/>
            <person name="McDonald I.R."/>
            <person name="Stott M.B."/>
        </authorList>
    </citation>
    <scope>NUCLEOTIDE SEQUENCE [LARGE SCALE GENOMIC DNA]</scope>
    <source>
        <strain evidence="4">DSM 23976 / ICMP 18418 / T49</strain>
    </source>
</reference>
<dbReference type="HOGENOM" id="CLU_030571_7_2_0"/>
<dbReference type="Proteomes" id="UP000014227">
    <property type="component" value="Chromosome I"/>
</dbReference>
<dbReference type="InterPro" id="IPR036873">
    <property type="entry name" value="Rhodanese-like_dom_sf"/>
</dbReference>
<dbReference type="eggNOG" id="COG0607">
    <property type="taxonomic scope" value="Bacteria"/>
</dbReference>
<dbReference type="Pfam" id="PF00581">
    <property type="entry name" value="Rhodanese"/>
    <property type="match status" value="1"/>
</dbReference>
<evidence type="ECO:0000256" key="1">
    <source>
        <dbReference type="ARBA" id="ARBA00022723"/>
    </source>
</evidence>
<dbReference type="CDD" id="cd07724">
    <property type="entry name" value="POD-like_MBL-fold"/>
    <property type="match status" value="1"/>
</dbReference>
<dbReference type="PATRIC" id="fig|1303518.3.peg.1671"/>
<keyword evidence="1" id="KW-0479">Metal-binding</keyword>
<dbReference type="GO" id="GO:0050313">
    <property type="term" value="F:sulfur dioxygenase activity"/>
    <property type="evidence" value="ECO:0007669"/>
    <property type="project" value="InterPro"/>
</dbReference>
<evidence type="ECO:0000313" key="4">
    <source>
        <dbReference type="Proteomes" id="UP000014227"/>
    </source>
</evidence>
<dbReference type="InterPro" id="IPR001279">
    <property type="entry name" value="Metallo-B-lactamas"/>
</dbReference>
<evidence type="ECO:0000259" key="2">
    <source>
        <dbReference type="PROSITE" id="PS50206"/>
    </source>
</evidence>
<dbReference type="PANTHER" id="PTHR43084">
    <property type="entry name" value="PERSULFIDE DIOXYGENASE ETHE1"/>
    <property type="match status" value="1"/>
</dbReference>
<dbReference type="InterPro" id="IPR001763">
    <property type="entry name" value="Rhodanese-like_dom"/>
</dbReference>
<dbReference type="PANTHER" id="PTHR43084:SF1">
    <property type="entry name" value="PERSULFIDE DIOXYGENASE ETHE1, MITOCHONDRIAL"/>
    <property type="match status" value="1"/>
</dbReference>
<dbReference type="KEGG" id="ccz:CCALI_01626"/>
<evidence type="ECO:0000313" key="3">
    <source>
        <dbReference type="EMBL" id="CCW35442.1"/>
    </source>
</evidence>
<dbReference type="SMART" id="SM00849">
    <property type="entry name" value="Lactamase_B"/>
    <property type="match status" value="1"/>
</dbReference>